<evidence type="ECO:0000256" key="5">
    <source>
        <dbReference type="ARBA" id="ARBA00022989"/>
    </source>
</evidence>
<evidence type="ECO:0000256" key="4">
    <source>
        <dbReference type="ARBA" id="ARBA00022781"/>
    </source>
</evidence>
<keyword evidence="1 12" id="KW-0813">Transport</keyword>
<organism evidence="15 16">
    <name type="scientific">Asticcacaulis excentricus</name>
    <dbReference type="NCBI Taxonomy" id="78587"/>
    <lineage>
        <taxon>Bacteria</taxon>
        <taxon>Pseudomonadati</taxon>
        <taxon>Pseudomonadota</taxon>
        <taxon>Alphaproteobacteria</taxon>
        <taxon>Caulobacterales</taxon>
        <taxon>Caulobacteraceae</taxon>
        <taxon>Asticcacaulis</taxon>
    </lineage>
</organism>
<keyword evidence="6 12" id="KW-0406">Ion transport</keyword>
<dbReference type="GO" id="GO:0045259">
    <property type="term" value="C:proton-transporting ATP synthase complex"/>
    <property type="evidence" value="ECO:0007669"/>
    <property type="project" value="UniProtKB-KW"/>
</dbReference>
<comment type="subcellular location">
    <subcellularLocation>
        <location evidence="12">Cell membrane</location>
        <topology evidence="12">Single-pass membrane protein</topology>
    </subcellularLocation>
    <subcellularLocation>
        <location evidence="11">Endomembrane system</location>
        <topology evidence="11">Single-pass membrane protein</topology>
    </subcellularLocation>
</comment>
<comment type="similarity">
    <text evidence="12 13">Belongs to the ATPase B chain family.</text>
</comment>
<name>A0A3G9FZK3_9CAUL</name>
<dbReference type="AlphaFoldDB" id="A0A3G9FZK3"/>
<evidence type="ECO:0000256" key="8">
    <source>
        <dbReference type="ARBA" id="ARBA00023310"/>
    </source>
</evidence>
<evidence type="ECO:0000256" key="14">
    <source>
        <dbReference type="SAM" id="Coils"/>
    </source>
</evidence>
<comment type="function">
    <text evidence="10">Component of the F(0) channel, it forms part of the peripheral stalk, linking F(1) to F(0). The b'-subunit is a diverged and duplicated form of b found in plants and photosynthetic bacteria.</text>
</comment>
<dbReference type="InterPro" id="IPR002146">
    <property type="entry name" value="ATP_synth_b/b'su_bac/chlpt"/>
</dbReference>
<keyword evidence="5 12" id="KW-1133">Transmembrane helix</keyword>
<evidence type="ECO:0000256" key="11">
    <source>
        <dbReference type="ARBA" id="ARBA00037847"/>
    </source>
</evidence>
<gene>
    <name evidence="12" type="primary">atpF</name>
    <name evidence="15" type="ORF">EM6_0390</name>
</gene>
<protein>
    <recommendedName>
        <fullName evidence="12">ATP synthase subunit b</fullName>
    </recommendedName>
    <alternativeName>
        <fullName evidence="12">ATP synthase F(0) sector subunit b</fullName>
    </alternativeName>
    <alternativeName>
        <fullName evidence="12">ATPase subunit I</fullName>
    </alternativeName>
    <alternativeName>
        <fullName evidence="12">F-type ATPase subunit b</fullName>
        <shortName evidence="12">F-ATPase subunit b</shortName>
    </alternativeName>
</protein>
<proteinExistence type="inferred from homology"/>
<evidence type="ECO:0000256" key="10">
    <source>
        <dbReference type="ARBA" id="ARBA00025614"/>
    </source>
</evidence>
<evidence type="ECO:0000256" key="12">
    <source>
        <dbReference type="HAMAP-Rule" id="MF_01398"/>
    </source>
</evidence>
<dbReference type="CDD" id="cd06503">
    <property type="entry name" value="ATP-synt_Fo_b"/>
    <property type="match status" value="1"/>
</dbReference>
<feature type="coiled-coil region" evidence="14">
    <location>
        <begin position="47"/>
        <end position="129"/>
    </location>
</feature>
<dbReference type="GO" id="GO:0046933">
    <property type="term" value="F:proton-transporting ATP synthase activity, rotational mechanism"/>
    <property type="evidence" value="ECO:0007669"/>
    <property type="project" value="UniProtKB-UniRule"/>
</dbReference>
<dbReference type="EMBL" id="AP018827">
    <property type="protein sequence ID" value="BBF79817.1"/>
    <property type="molecule type" value="Genomic_DNA"/>
</dbReference>
<evidence type="ECO:0000313" key="16">
    <source>
        <dbReference type="Proteomes" id="UP000278756"/>
    </source>
</evidence>
<keyword evidence="14" id="KW-0175">Coiled coil</keyword>
<dbReference type="GO" id="GO:0005886">
    <property type="term" value="C:plasma membrane"/>
    <property type="evidence" value="ECO:0007669"/>
    <property type="project" value="UniProtKB-SubCell"/>
</dbReference>
<evidence type="ECO:0000313" key="15">
    <source>
        <dbReference type="EMBL" id="BBF79817.1"/>
    </source>
</evidence>
<dbReference type="Proteomes" id="UP000278756">
    <property type="component" value="Chromosome 1"/>
</dbReference>
<keyword evidence="3 12" id="KW-0812">Transmembrane</keyword>
<evidence type="ECO:0000256" key="6">
    <source>
        <dbReference type="ARBA" id="ARBA00023065"/>
    </source>
</evidence>
<keyword evidence="12" id="KW-1003">Cell membrane</keyword>
<keyword evidence="7 12" id="KW-0472">Membrane</keyword>
<dbReference type="Pfam" id="PF00430">
    <property type="entry name" value="ATP-synt_B"/>
    <property type="match status" value="1"/>
</dbReference>
<evidence type="ECO:0000256" key="2">
    <source>
        <dbReference type="ARBA" id="ARBA00022547"/>
    </source>
</evidence>
<comment type="subunit">
    <text evidence="12">F-type ATPases have 2 components, F(1) - the catalytic core - and F(0) - the membrane proton channel. F(1) has five subunits: alpha(3), beta(3), gamma(1), delta(1), epsilon(1). F(0) has three main subunits: a(1), b(2) and c(10-14). The alpha and beta chains form an alternating ring which encloses part of the gamma chain. F(1) is attached to F(0) by a central stalk formed by the gamma and epsilon chains, while a peripheral stalk is formed by the delta and b chains.</text>
</comment>
<feature type="transmembrane region" description="Helical" evidence="12">
    <location>
        <begin position="15"/>
        <end position="32"/>
    </location>
</feature>
<dbReference type="GO" id="GO:0012505">
    <property type="term" value="C:endomembrane system"/>
    <property type="evidence" value="ECO:0007669"/>
    <property type="project" value="UniProtKB-SubCell"/>
</dbReference>
<dbReference type="HAMAP" id="MF_01398">
    <property type="entry name" value="ATP_synth_b_bprime"/>
    <property type="match status" value="1"/>
</dbReference>
<keyword evidence="4 12" id="KW-0375">Hydrogen ion transport</keyword>
<dbReference type="RefSeq" id="WP_126419880.1">
    <property type="nucleotide sequence ID" value="NZ_AP018827.1"/>
</dbReference>
<evidence type="ECO:0000256" key="7">
    <source>
        <dbReference type="ARBA" id="ARBA00023136"/>
    </source>
</evidence>
<keyword evidence="2 12" id="KW-0138">CF(0)</keyword>
<reference evidence="16" key="1">
    <citation type="journal article" date="2017" name="Biotechnol. Biofuels">
        <title>Evaluation of environmental bacterial communities as a factor affecting the growth of duckweed Lemna minor.</title>
        <authorList>
            <person name="Ishizawa H."/>
            <person name="Kuroda M."/>
            <person name="Morikawa M."/>
            <person name="Ike M."/>
        </authorList>
    </citation>
    <scope>NUCLEOTIDE SEQUENCE [LARGE SCALE GENOMIC DNA]</scope>
    <source>
        <strain evidence="16">M6</strain>
    </source>
</reference>
<comment type="function">
    <text evidence="9 12">F(1)F(0) ATP synthase produces ATP from ADP in the presence of a proton or sodium gradient. F-type ATPases consist of two structural domains, F(1) containing the extramembraneous catalytic core and F(0) containing the membrane proton channel, linked together by a central stalk and a peripheral stalk. During catalysis, ATP synthesis in the catalytic domain of F(1) is coupled via a rotary mechanism of the central stalk subunits to proton translocation.</text>
</comment>
<evidence type="ECO:0000256" key="1">
    <source>
        <dbReference type="ARBA" id="ARBA00022448"/>
    </source>
</evidence>
<reference evidence="16" key="2">
    <citation type="journal article" date="2017" name="Plant Physiol. Biochem.">
        <title>Differential oxidative and antioxidative response of duckweed Lemna minor toward plant growth promoting/inhibiting bacteria.</title>
        <authorList>
            <person name="Ishizawa H."/>
            <person name="Kuroda M."/>
            <person name="Morikawa M."/>
            <person name="Ike M."/>
        </authorList>
    </citation>
    <scope>NUCLEOTIDE SEQUENCE [LARGE SCALE GENOMIC DNA]</scope>
    <source>
        <strain evidence="16">M6</strain>
    </source>
</reference>
<keyword evidence="8 12" id="KW-0066">ATP synthesis</keyword>
<dbReference type="OrthoDB" id="7210836at2"/>
<sequence>MEHAEPSFWANPETWVRIGLGCFFLLLIVMKVPQKLWASLADTGNAVRAELDEAVRIRQEAQALLNQIKAERLEAEQKAKELIAFAEEEAQRLTAEAKTKLDESIKRRQAQAEAKIAQAEAKAASEVKAAAADLATQIAENILISRVDGLKSDPLVDQAITQVAARLS</sequence>
<evidence type="ECO:0000256" key="3">
    <source>
        <dbReference type="ARBA" id="ARBA00022692"/>
    </source>
</evidence>
<evidence type="ECO:0000256" key="9">
    <source>
        <dbReference type="ARBA" id="ARBA00025198"/>
    </source>
</evidence>
<accession>A0A3G9FZK3</accession>
<evidence type="ECO:0000256" key="13">
    <source>
        <dbReference type="RuleBase" id="RU003848"/>
    </source>
</evidence>